<proteinExistence type="predicted"/>
<dbReference type="Proteomes" id="UP000027730">
    <property type="component" value="Unassembled WGS sequence"/>
</dbReference>
<keyword evidence="2" id="KW-1185">Reference proteome</keyword>
<organism evidence="1 2">
    <name type="scientific">Aureobasidium namibiae CBS 147.97</name>
    <dbReference type="NCBI Taxonomy" id="1043004"/>
    <lineage>
        <taxon>Eukaryota</taxon>
        <taxon>Fungi</taxon>
        <taxon>Dikarya</taxon>
        <taxon>Ascomycota</taxon>
        <taxon>Pezizomycotina</taxon>
        <taxon>Dothideomycetes</taxon>
        <taxon>Dothideomycetidae</taxon>
        <taxon>Dothideales</taxon>
        <taxon>Saccotheciaceae</taxon>
        <taxon>Aureobasidium</taxon>
    </lineage>
</organism>
<dbReference type="RefSeq" id="XP_013432073.1">
    <property type="nucleotide sequence ID" value="XM_013576619.1"/>
</dbReference>
<protein>
    <submittedName>
        <fullName evidence="1">Uncharacterized protein</fullName>
    </submittedName>
</protein>
<evidence type="ECO:0000313" key="2">
    <source>
        <dbReference type="Proteomes" id="UP000027730"/>
    </source>
</evidence>
<name>A0A074XT02_9PEZI</name>
<dbReference type="GeneID" id="25412850"/>
<reference evidence="1 2" key="1">
    <citation type="journal article" date="2014" name="BMC Genomics">
        <title>Genome sequencing of four Aureobasidium pullulans varieties: biotechnological potential, stress tolerance, and description of new species.</title>
        <authorList>
            <person name="Gostin Ar C."/>
            <person name="Ohm R.A."/>
            <person name="Kogej T."/>
            <person name="Sonjak S."/>
            <person name="Turk M."/>
            <person name="Zajc J."/>
            <person name="Zalar P."/>
            <person name="Grube M."/>
            <person name="Sun H."/>
            <person name="Han J."/>
            <person name="Sharma A."/>
            <person name="Chiniquy J."/>
            <person name="Ngan C.Y."/>
            <person name="Lipzen A."/>
            <person name="Barry K."/>
            <person name="Grigoriev I.V."/>
            <person name="Gunde-Cimerman N."/>
        </authorList>
    </citation>
    <scope>NUCLEOTIDE SEQUENCE [LARGE SCALE GENOMIC DNA]</scope>
    <source>
        <strain evidence="1 2">CBS 147.97</strain>
    </source>
</reference>
<sequence length="113" mass="12416">MQVFRHSHRACNDATMIKVENRRMSKLDISKTAAGTHAVISIARPIYDLLLQSPWIKSQAKKLDVFLNVHTVDGCAAGEGFPEEQGSVVERLSLGVENDARCTRFVEFTGAAG</sequence>
<dbReference type="AlphaFoldDB" id="A0A074XT02"/>
<dbReference type="HOGENOM" id="CLU_2133032_0_0_1"/>
<evidence type="ECO:0000313" key="1">
    <source>
        <dbReference type="EMBL" id="KEQ77701.1"/>
    </source>
</evidence>
<dbReference type="EMBL" id="KL584702">
    <property type="protein sequence ID" value="KEQ77701.1"/>
    <property type="molecule type" value="Genomic_DNA"/>
</dbReference>
<gene>
    <name evidence="1" type="ORF">M436DRAFT_59668</name>
</gene>
<accession>A0A074XT02</accession>